<dbReference type="Pfam" id="PF10543">
    <property type="entry name" value="ORF6N"/>
    <property type="match status" value="1"/>
</dbReference>
<evidence type="ECO:0000313" key="3">
    <source>
        <dbReference type="Proteomes" id="UP000245488"/>
    </source>
</evidence>
<name>A0A317G551_BUTFI</name>
<keyword evidence="3" id="KW-1185">Reference proteome</keyword>
<keyword evidence="2" id="KW-0238">DNA-binding</keyword>
<dbReference type="AlphaFoldDB" id="A0A317G551"/>
<feature type="domain" description="KilA-N DNA-binding" evidence="1">
    <location>
        <begin position="25"/>
        <end position="111"/>
    </location>
</feature>
<dbReference type="GO" id="GO:0003677">
    <property type="term" value="F:DNA binding"/>
    <property type="evidence" value="ECO:0007669"/>
    <property type="project" value="UniProtKB-KW"/>
</dbReference>
<proteinExistence type="predicted"/>
<gene>
    <name evidence="2" type="ORF">CPT75_19460</name>
</gene>
<evidence type="ECO:0000259" key="1">
    <source>
        <dbReference type="Pfam" id="PF10543"/>
    </source>
</evidence>
<dbReference type="EMBL" id="NXNG01000001">
    <property type="protein sequence ID" value="PWT29128.1"/>
    <property type="molecule type" value="Genomic_DNA"/>
</dbReference>
<accession>A0A317G551</accession>
<organism evidence="2 3">
    <name type="scientific">Butyrivibrio fibrisolvens</name>
    <dbReference type="NCBI Taxonomy" id="831"/>
    <lineage>
        <taxon>Bacteria</taxon>
        <taxon>Bacillati</taxon>
        <taxon>Bacillota</taxon>
        <taxon>Clostridia</taxon>
        <taxon>Lachnospirales</taxon>
        <taxon>Lachnospiraceae</taxon>
        <taxon>Butyrivibrio</taxon>
    </lineage>
</organism>
<comment type="caution">
    <text evidence="2">The sequence shown here is derived from an EMBL/GenBank/DDBJ whole genome shotgun (WGS) entry which is preliminary data.</text>
</comment>
<dbReference type="Gene3D" id="3.30.870.10">
    <property type="entry name" value="Endonuclease Chain A"/>
    <property type="match status" value="1"/>
</dbReference>
<protein>
    <submittedName>
        <fullName evidence="2">DNA-binding protein</fullName>
    </submittedName>
</protein>
<sequence length="310" mass="35623">MASEKNKPAVLQANTAIQDSNEIQNKIYTIRNQQVMLDSDLALMYQVETKRLNERVKRNIARFPENFCFQLTKDEYDHLRSQIATSSEEYGGRRYLPYVFTEQGIAMLSAVLNSETAINVSIKIMNAFVEMRRFMASNAMLFERISAVELKQLEFQKKTEEKFDEVFEYISDHAESEQKIFYDGQIYDAFSLIASIIQKATKSIDLVDGYVDVVTLNLLAKKKKGVGVKVYTFPKTNLSQTDIKNFNAQYPKLEVKMTNAFHDRFMVLDDKTVYHIGASIKDAGKKCFGITLIQDDTMANDLISRLKKIK</sequence>
<dbReference type="Proteomes" id="UP000245488">
    <property type="component" value="Chromosome"/>
</dbReference>
<dbReference type="SUPFAM" id="SSF56024">
    <property type="entry name" value="Phospholipase D/nuclease"/>
    <property type="match status" value="1"/>
</dbReference>
<reference evidence="2 3" key="1">
    <citation type="submission" date="2017-09" db="EMBL/GenBank/DDBJ databases">
        <title>High-quality draft genome sequence of Butyrivibrio fibrisolvens INBov1, isolated from cow rumen.</title>
        <authorList>
            <person name="Rodriguez Hernaez J."/>
            <person name="Rivarola M."/>
            <person name="Paniego N."/>
            <person name="Cravero S."/>
            <person name="Ceron Cucchi M."/>
            <person name="Martinez M.C."/>
        </authorList>
    </citation>
    <scope>NUCLEOTIDE SEQUENCE [LARGE SCALE GENOMIC DNA]</scope>
    <source>
        <strain evidence="2 3">INBov1</strain>
    </source>
</reference>
<dbReference type="InterPro" id="IPR018873">
    <property type="entry name" value="KilA-N_DNA-bd_domain"/>
</dbReference>
<evidence type="ECO:0000313" key="2">
    <source>
        <dbReference type="EMBL" id="PWT29128.1"/>
    </source>
</evidence>
<dbReference type="RefSeq" id="WP_022755968.1">
    <property type="nucleotide sequence ID" value="NZ_CM009896.1"/>
</dbReference>